<dbReference type="GO" id="GO:0016491">
    <property type="term" value="F:oxidoreductase activity"/>
    <property type="evidence" value="ECO:0007669"/>
    <property type="project" value="InterPro"/>
</dbReference>
<dbReference type="PANTHER" id="PTHR43638">
    <property type="entry name" value="OXIDOREDUCTASE, ALDO/KETO REDUCTASE FAMILY PROTEIN"/>
    <property type="match status" value="1"/>
</dbReference>
<dbReference type="SUPFAM" id="SSF51430">
    <property type="entry name" value="NAD(P)-linked oxidoreductase"/>
    <property type="match status" value="1"/>
</dbReference>
<dbReference type="PIRSF" id="PIRSF000097">
    <property type="entry name" value="AKR"/>
    <property type="match status" value="1"/>
</dbReference>
<accession>A0A7J9SID1</accession>
<feature type="domain" description="NADP-dependent oxidoreductase" evidence="1">
    <location>
        <begin position="6"/>
        <end position="250"/>
    </location>
</feature>
<reference evidence="2 3" key="1">
    <citation type="submission" date="2020-08" db="EMBL/GenBank/DDBJ databases">
        <authorList>
            <person name="Seo M.-J."/>
        </authorList>
    </citation>
    <scope>NUCLEOTIDE SEQUENCE [LARGE SCALE GENOMIC DNA]</scope>
    <source>
        <strain evidence="2 3">MBLA0160</strain>
    </source>
</reference>
<dbReference type="AlphaFoldDB" id="A0A7J9SID1"/>
<dbReference type="Proteomes" id="UP000546257">
    <property type="component" value="Unassembled WGS sequence"/>
</dbReference>
<dbReference type="InterPro" id="IPR023210">
    <property type="entry name" value="NADP_OxRdtase_dom"/>
</dbReference>
<dbReference type="InterPro" id="IPR020471">
    <property type="entry name" value="AKR"/>
</dbReference>
<dbReference type="PRINTS" id="PR00069">
    <property type="entry name" value="ALDKETRDTASE"/>
</dbReference>
<dbReference type="PANTHER" id="PTHR43638:SF3">
    <property type="entry name" value="ALDEHYDE REDUCTASE"/>
    <property type="match status" value="1"/>
</dbReference>
<proteinExistence type="predicted"/>
<protein>
    <submittedName>
        <fullName evidence="2">Aldo/keto reductase</fullName>
    </submittedName>
</protein>
<dbReference type="EMBL" id="JACKXD010000001">
    <property type="protein sequence ID" value="MBB6644771.1"/>
    <property type="molecule type" value="Genomic_DNA"/>
</dbReference>
<dbReference type="RefSeq" id="WP_185191158.1">
    <property type="nucleotide sequence ID" value="NZ_JACKXD010000001.1"/>
</dbReference>
<dbReference type="InterPro" id="IPR036812">
    <property type="entry name" value="NAD(P)_OxRdtase_dom_sf"/>
</dbReference>
<name>A0A7J9SID1_9EURY</name>
<evidence type="ECO:0000313" key="3">
    <source>
        <dbReference type="Proteomes" id="UP000546257"/>
    </source>
</evidence>
<dbReference type="Pfam" id="PF00248">
    <property type="entry name" value="Aldo_ket_red"/>
    <property type="match status" value="1"/>
</dbReference>
<organism evidence="2 3">
    <name type="scientific">Halobellus ruber</name>
    <dbReference type="NCBI Taxonomy" id="2761102"/>
    <lineage>
        <taxon>Archaea</taxon>
        <taxon>Methanobacteriati</taxon>
        <taxon>Methanobacteriota</taxon>
        <taxon>Stenosarchaea group</taxon>
        <taxon>Halobacteria</taxon>
        <taxon>Halobacteriales</taxon>
        <taxon>Haloferacaceae</taxon>
        <taxon>Halobellus</taxon>
    </lineage>
</organism>
<evidence type="ECO:0000259" key="1">
    <source>
        <dbReference type="Pfam" id="PF00248"/>
    </source>
</evidence>
<sequence>MEFPPIGLGTYDMTDPGTCADAVATAVDLGYDHVDTAQSYGNEAFVADGLAAADRDAAGVFVATKLEPDNLGYDDVRSTARESADRLGVDSLDLLYVHWPLDAYDPEATLPALDDAVAAGTVDRIGLSNFRPDQLRDATDRLETPVTAHQVEMHPLLPQPELHDLAVEGGHELVAYCPIARNRVGEIDRIVEVADKHDATPAQVSLAWLDAKERVTPIPKSASQAHIRENLAAPDLELDDEDVATIDAIERRHRIVDFDAAPWNRA</sequence>
<evidence type="ECO:0000313" key="2">
    <source>
        <dbReference type="EMBL" id="MBB6644771.1"/>
    </source>
</evidence>
<comment type="caution">
    <text evidence="2">The sequence shown here is derived from an EMBL/GenBank/DDBJ whole genome shotgun (WGS) entry which is preliminary data.</text>
</comment>
<keyword evidence="3" id="KW-1185">Reference proteome</keyword>
<dbReference type="Gene3D" id="3.20.20.100">
    <property type="entry name" value="NADP-dependent oxidoreductase domain"/>
    <property type="match status" value="1"/>
</dbReference>
<gene>
    <name evidence="2" type="ORF">H5V44_00355</name>
</gene>